<evidence type="ECO:0000256" key="2">
    <source>
        <dbReference type="SAM" id="Coils"/>
    </source>
</evidence>
<accession>A0A671EZZ8</accession>
<dbReference type="Proteomes" id="UP000472240">
    <property type="component" value="Chromosome 13"/>
</dbReference>
<reference evidence="4 5" key="2">
    <citation type="journal article" date="2018" name="Annu Rev Anim Biosci">
        <title>Bat Biology, Genomes, and the Bat1K Project: To Generate Chromosome-Level Genomes for All Living Bat Species.</title>
        <authorList>
            <person name="Teeling E.C."/>
            <person name="Vernes S.C."/>
            <person name="Davalos L.M."/>
            <person name="Ray D.A."/>
            <person name="Gilbert M.T.P."/>
            <person name="Myers E."/>
        </authorList>
    </citation>
    <scope>NUCLEOTIDE SEQUENCE</scope>
</reference>
<dbReference type="OMA" id="KWRHWED"/>
<reference evidence="4" key="5">
    <citation type="submission" date="2025-09" db="UniProtKB">
        <authorList>
            <consortium name="Ensembl"/>
        </authorList>
    </citation>
    <scope>IDENTIFICATION</scope>
</reference>
<dbReference type="KEGG" id="rfq:117033179"/>
<reference evidence="5" key="3">
    <citation type="submission" date="2018-12" db="EMBL/GenBank/DDBJ databases">
        <title>G10K-VGP greater horseshoe bat female genome, primary haplotype.</title>
        <authorList>
            <person name="Teeling E."/>
            <person name="Myers G."/>
            <person name="Vernes S."/>
            <person name="Pippel M."/>
            <person name="Winkler S."/>
            <person name="Fedrigo O."/>
            <person name="Rhie A."/>
            <person name="Koren S."/>
            <person name="Phillippy A."/>
            <person name="Lewin H."/>
            <person name="Damas J."/>
            <person name="Howe K."/>
            <person name="Mountcastle J."/>
            <person name="Jarvis E.D."/>
        </authorList>
    </citation>
    <scope>NUCLEOTIDE SEQUENCE [LARGE SCALE GENOMIC DNA]</scope>
</reference>
<reference evidence="4 5" key="1">
    <citation type="journal article" date="2015" name="Annu Rev Anim Biosci">
        <title>The Genome 10K Project: a way forward.</title>
        <authorList>
            <person name="Koepfli K.P."/>
            <person name="Paten B."/>
            <person name="O'Brien S.J."/>
            <person name="Koepfli K.P."/>
            <person name="Paten B."/>
            <person name="Antunes A."/>
            <person name="Belov K."/>
            <person name="Bustamante C."/>
            <person name="Castoe T.A."/>
            <person name="Clawson H."/>
            <person name="Crawford A.J."/>
            <person name="Diekhans M."/>
            <person name="Distel D."/>
            <person name="Durbin R."/>
            <person name="Earl D."/>
            <person name="Fujita M.K."/>
            <person name="Gamble T."/>
            <person name="Georges A."/>
            <person name="Gemmell N."/>
            <person name="Gilbert M.T."/>
            <person name="Graves J.M."/>
            <person name="Green R.E."/>
            <person name="Hickey G."/>
            <person name="Jarvis E.D."/>
            <person name="Johnson W."/>
            <person name="Komissarov A."/>
            <person name="Korf I."/>
            <person name="Kuhn R."/>
            <person name="Larkin D.M."/>
            <person name="Lewin H."/>
            <person name="Lopez J.V."/>
            <person name="Ma J."/>
            <person name="Marques-Bonet T."/>
            <person name="Miller W."/>
            <person name="Murphy R."/>
            <person name="Pevzner P."/>
            <person name="Shapiro B."/>
            <person name="Steiner C."/>
            <person name="Tamazian G."/>
            <person name="Venkatesh B."/>
            <person name="Wang J."/>
            <person name="Wayne R."/>
            <person name="Wiley E."/>
            <person name="Yang H."/>
            <person name="Zhang G."/>
            <person name="Haussler D."/>
            <person name="Ryder O."/>
            <person name="O'Brien S.J."/>
        </authorList>
    </citation>
    <scope>NUCLEOTIDE SEQUENCE</scope>
</reference>
<dbReference type="PANTHER" id="PTHR14845:SF3">
    <property type="entry name" value="COILED-COIL DOMAIN CONTAINING 121, RETROGENE 1"/>
    <property type="match status" value="1"/>
</dbReference>
<sequence>MAGKCRVWEEDWSGPEKLELMVLGLGLGRAKLWFPWKQEDLGSQGQDPHTTKKRVRFTFRPPGAGNTAYRETKAKVYSAEVKQPRAGPARTGYLRGCWAAPRPVEHRTEKLRKVSSAGRCIRVSQSPDTSSLAVTLNELQLDLGEKRWDSSRKFVEDSSGPPPPYLSLINNFFEPEKLTMALMGLKETTVEMMTLDKQIKQAQIWQEPLMKETWQLLSEKLHVQAENKFFLEYLTNKTERYRRQFEKLWNSYLQRSGETEQRRQESASKYAKQTSELNTELLQKGKIQSDLNQQLQALRDVSLLKEKQERAMQTLEEEKRKVQAETTGKKQEIQVQYLQEKALLEKQLSEPDVRQLGKRKGKKLNRKIQALELAAENYTFELYRSVRRENQQLQKELLQQTWQCQKLQTTQRQFKTQKRQLQQEQWYVEGLIRGRQRLQGMRQKQEPLP</sequence>
<organism evidence="4 5">
    <name type="scientific">Rhinolophus ferrumequinum</name>
    <name type="common">Greater horseshoe bat</name>
    <dbReference type="NCBI Taxonomy" id="59479"/>
    <lineage>
        <taxon>Eukaryota</taxon>
        <taxon>Metazoa</taxon>
        <taxon>Chordata</taxon>
        <taxon>Craniata</taxon>
        <taxon>Vertebrata</taxon>
        <taxon>Euteleostomi</taxon>
        <taxon>Mammalia</taxon>
        <taxon>Eutheria</taxon>
        <taxon>Laurasiatheria</taxon>
        <taxon>Chiroptera</taxon>
        <taxon>Yinpterochiroptera</taxon>
        <taxon>Rhinolophoidea</taxon>
        <taxon>Rhinolophidae</taxon>
        <taxon>Rhinolophinae</taxon>
        <taxon>Rhinolophus</taxon>
    </lineage>
</organism>
<dbReference type="GeneID" id="117033179"/>
<feature type="domain" description="DUF4515" evidence="3">
    <location>
        <begin position="226"/>
        <end position="431"/>
    </location>
</feature>
<keyword evidence="1 2" id="KW-0175">Coiled coil</keyword>
<proteinExistence type="predicted"/>
<dbReference type="FunCoup" id="A0A671EZZ8">
    <property type="interactions" value="32"/>
</dbReference>
<dbReference type="PANTHER" id="PTHR14845">
    <property type="entry name" value="COILED-COIL DOMAIN-CONTAINING 166"/>
    <property type="match status" value="1"/>
</dbReference>
<keyword evidence="5" id="KW-1185">Reference proteome</keyword>
<evidence type="ECO:0000259" key="3">
    <source>
        <dbReference type="Pfam" id="PF14988"/>
    </source>
</evidence>
<dbReference type="CTD" id="79635"/>
<evidence type="ECO:0000256" key="1">
    <source>
        <dbReference type="ARBA" id="ARBA00023054"/>
    </source>
</evidence>
<dbReference type="OrthoDB" id="9625750at2759"/>
<dbReference type="Pfam" id="PF14988">
    <property type="entry name" value="DUF4515"/>
    <property type="match status" value="1"/>
</dbReference>
<dbReference type="AlphaFoldDB" id="A0A671EZZ8"/>
<feature type="coiled-coil region" evidence="2">
    <location>
        <begin position="298"/>
        <end position="332"/>
    </location>
</feature>
<dbReference type="RefSeq" id="XP_032981083.1">
    <property type="nucleotide sequence ID" value="XM_033125192.1"/>
</dbReference>
<feature type="coiled-coil region" evidence="2">
    <location>
        <begin position="383"/>
        <end position="424"/>
    </location>
</feature>
<name>A0A671EZZ8_RHIFE</name>
<evidence type="ECO:0000313" key="4">
    <source>
        <dbReference type="Ensembl" id="ENSRFEP00010015867.1"/>
    </source>
</evidence>
<gene>
    <name evidence="4" type="primary">CCDC121</name>
</gene>
<dbReference type="GeneTree" id="ENSGT01050000245042"/>
<dbReference type="Ensembl" id="ENSRFET00010017323.1">
    <property type="protein sequence ID" value="ENSRFEP00010015867.1"/>
    <property type="gene ID" value="ENSRFEG00010010812.1"/>
</dbReference>
<dbReference type="InterPro" id="IPR032777">
    <property type="entry name" value="DUF4515"/>
</dbReference>
<evidence type="ECO:0000313" key="5">
    <source>
        <dbReference type="Proteomes" id="UP000472240"/>
    </source>
</evidence>
<protein>
    <recommendedName>
        <fullName evidence="3">DUF4515 domain-containing protein</fullName>
    </recommendedName>
</protein>
<reference evidence="4" key="4">
    <citation type="submission" date="2025-08" db="UniProtKB">
        <authorList>
            <consortium name="Ensembl"/>
        </authorList>
    </citation>
    <scope>IDENTIFICATION</scope>
</reference>
<dbReference type="InParanoid" id="A0A671EZZ8"/>